<accession>A0A9P7YC63</accession>
<dbReference type="AlphaFoldDB" id="A0A9P7YC63"/>
<feature type="region of interest" description="Disordered" evidence="1">
    <location>
        <begin position="255"/>
        <end position="357"/>
    </location>
</feature>
<gene>
    <name evidence="3" type="ORF">BJ875DRAFT_487640</name>
</gene>
<evidence type="ECO:0000313" key="3">
    <source>
        <dbReference type="EMBL" id="KAG9230752.1"/>
    </source>
</evidence>
<dbReference type="Proteomes" id="UP000824998">
    <property type="component" value="Unassembled WGS sequence"/>
</dbReference>
<evidence type="ECO:0000313" key="4">
    <source>
        <dbReference type="Proteomes" id="UP000824998"/>
    </source>
</evidence>
<comment type="caution">
    <text evidence="3">The sequence shown here is derived from an EMBL/GenBank/DDBJ whole genome shotgun (WGS) entry which is preliminary data.</text>
</comment>
<name>A0A9P7YC63_9HELO</name>
<protein>
    <recommendedName>
        <fullName evidence="2">DUF7918 domain-containing protein</fullName>
    </recommendedName>
</protein>
<dbReference type="InterPro" id="IPR057678">
    <property type="entry name" value="DUF7918"/>
</dbReference>
<reference evidence="3" key="1">
    <citation type="journal article" date="2021" name="IMA Fungus">
        <title>Genomic characterization of three marine fungi, including Emericellopsis atlantica sp. nov. with signatures of a generalist lifestyle and marine biomass degradation.</title>
        <authorList>
            <person name="Hagestad O.C."/>
            <person name="Hou L."/>
            <person name="Andersen J.H."/>
            <person name="Hansen E.H."/>
            <person name="Altermark B."/>
            <person name="Li C."/>
            <person name="Kuhnert E."/>
            <person name="Cox R.J."/>
            <person name="Crous P.W."/>
            <person name="Spatafora J.W."/>
            <person name="Lail K."/>
            <person name="Amirebrahimi M."/>
            <person name="Lipzen A."/>
            <person name="Pangilinan J."/>
            <person name="Andreopoulos W."/>
            <person name="Hayes R.D."/>
            <person name="Ng V."/>
            <person name="Grigoriev I.V."/>
            <person name="Jackson S.A."/>
            <person name="Sutton T.D.S."/>
            <person name="Dobson A.D.W."/>
            <person name="Rama T."/>
        </authorList>
    </citation>
    <scope>NUCLEOTIDE SEQUENCE</scope>
    <source>
        <strain evidence="3">TRa018bII</strain>
    </source>
</reference>
<feature type="compositionally biased region" description="Basic and acidic residues" evidence="1">
    <location>
        <begin position="299"/>
        <end position="309"/>
    </location>
</feature>
<dbReference type="EMBL" id="MU251646">
    <property type="protein sequence ID" value="KAG9230752.1"/>
    <property type="molecule type" value="Genomic_DNA"/>
</dbReference>
<feature type="compositionally biased region" description="Basic residues" evidence="1">
    <location>
        <begin position="348"/>
        <end position="357"/>
    </location>
</feature>
<feature type="compositionally biased region" description="Polar residues" evidence="1">
    <location>
        <begin position="336"/>
        <end position="345"/>
    </location>
</feature>
<feature type="domain" description="DUF7918" evidence="2">
    <location>
        <begin position="9"/>
        <end position="120"/>
    </location>
</feature>
<evidence type="ECO:0000256" key="1">
    <source>
        <dbReference type="SAM" id="MobiDB-lite"/>
    </source>
</evidence>
<proteinExistence type="predicted"/>
<evidence type="ECO:0000259" key="2">
    <source>
        <dbReference type="Pfam" id="PF25534"/>
    </source>
</evidence>
<dbReference type="Pfam" id="PF25534">
    <property type="entry name" value="DUF7918"/>
    <property type="match status" value="1"/>
</dbReference>
<organism evidence="3 4">
    <name type="scientific">Amylocarpus encephaloides</name>
    <dbReference type="NCBI Taxonomy" id="45428"/>
    <lineage>
        <taxon>Eukaryota</taxon>
        <taxon>Fungi</taxon>
        <taxon>Dikarya</taxon>
        <taxon>Ascomycota</taxon>
        <taxon>Pezizomycotina</taxon>
        <taxon>Leotiomycetes</taxon>
        <taxon>Helotiales</taxon>
        <taxon>Helotiales incertae sedis</taxon>
        <taxon>Amylocarpus</taxon>
    </lineage>
</organism>
<sequence length="357" mass="39840">MAVLKSVPGLSFSIICGGKAVKEHSYQIPLPGVASHGAATTSTFILAQSGLEYTIQVGVRTPFEIAHEALACVIKIDGKNVPGPVILREEYGDKGMIQYITVDGIHQKSNGDDQVRCFKFFENPDYKQPLYLRSTQQSAYALDLALATSHYMTMTMRKQQNKSQIGSITVQFFDIEIIGDMNQMPDHSSMNITASNPSIDRPDAEFLWKPKQSHKAINRTVVRRVKNISPNALAKFVFRYRSSDTIDEMDIEQSYTTPKRKISRSSYSQQTTLKSKRFKTTQSPLSPTKRKLFSSPRPLDLRSQSESRGEPQPCLDMSADRVSTEAIQGSSSSSSAFNTDANIETPTKKKNRRPPQS</sequence>
<feature type="compositionally biased region" description="Polar residues" evidence="1">
    <location>
        <begin position="264"/>
        <end position="273"/>
    </location>
</feature>
<keyword evidence="4" id="KW-1185">Reference proteome</keyword>